<evidence type="ECO:0000256" key="2">
    <source>
        <dbReference type="ARBA" id="ARBA00009374"/>
    </source>
</evidence>
<proteinExistence type="inferred from homology"/>
<evidence type="ECO:0000256" key="4">
    <source>
        <dbReference type="ARBA" id="ARBA00022723"/>
    </source>
</evidence>
<dbReference type="PROSITE" id="PS51795">
    <property type="entry name" value="ZF_FLZ"/>
    <property type="match status" value="1"/>
</dbReference>
<feature type="zinc finger region" description="FLZ-type" evidence="5">
    <location>
        <begin position="106"/>
        <end position="150"/>
    </location>
</feature>
<dbReference type="EMBL" id="CM008051">
    <property type="protein sequence ID" value="PAN35211.1"/>
    <property type="molecule type" value="Genomic_DNA"/>
</dbReference>
<dbReference type="Pfam" id="PF04570">
    <property type="entry name" value="zf-FLZ"/>
    <property type="match status" value="1"/>
</dbReference>
<feature type="region of interest" description="Disordered" evidence="6">
    <location>
        <begin position="149"/>
        <end position="182"/>
    </location>
</feature>
<dbReference type="Proteomes" id="UP000243499">
    <property type="component" value="Chromosome 6"/>
</dbReference>
<evidence type="ECO:0000256" key="3">
    <source>
        <dbReference type="ARBA" id="ARBA00022490"/>
    </source>
</evidence>
<protein>
    <recommendedName>
        <fullName evidence="7">FLZ-type domain-containing protein</fullName>
    </recommendedName>
</protein>
<comment type="similarity">
    <text evidence="2">Belongs to the FLZ family.</text>
</comment>
<dbReference type="PANTHER" id="PTHR33059:SF87">
    <property type="entry name" value="OS08G0407600 PROTEIN"/>
    <property type="match status" value="1"/>
</dbReference>
<feature type="domain" description="FLZ-type" evidence="7">
    <location>
        <begin position="106"/>
        <end position="150"/>
    </location>
</feature>
<feature type="region of interest" description="Disordered" evidence="6">
    <location>
        <begin position="1"/>
        <end position="32"/>
    </location>
</feature>
<name>A0A2S3I2C1_9POAL</name>
<evidence type="ECO:0000259" key="7">
    <source>
        <dbReference type="PROSITE" id="PS51795"/>
    </source>
</evidence>
<dbReference type="Gramene" id="PAN35211">
    <property type="protein sequence ID" value="PAN35211"/>
    <property type="gene ID" value="PAHAL_6G189700"/>
</dbReference>
<dbReference type="AlphaFoldDB" id="A0A2S3I2C1"/>
<gene>
    <name evidence="8" type="ORF">PAHAL_6G189700</name>
</gene>
<reference evidence="8" key="1">
    <citation type="submission" date="2018-04" db="EMBL/GenBank/DDBJ databases">
        <title>WGS assembly of Panicum hallii.</title>
        <authorList>
            <person name="Lovell J."/>
            <person name="Jenkins J."/>
            <person name="Lowry D."/>
            <person name="Mamidi S."/>
            <person name="Sreedasyam A."/>
            <person name="Weng X."/>
            <person name="Barry K."/>
            <person name="Bonette J."/>
            <person name="Campitelli B."/>
            <person name="Daum C."/>
            <person name="Gordon S."/>
            <person name="Gould B."/>
            <person name="Lipzen A."/>
            <person name="Macqueen A."/>
            <person name="Palacio-Mejia J."/>
            <person name="Plott C."/>
            <person name="Shakirov E."/>
            <person name="Shu S."/>
            <person name="Yoshinaga Y."/>
            <person name="Zane M."/>
            <person name="Rokhsar D."/>
            <person name="Grimwood J."/>
            <person name="Schmutz J."/>
            <person name="Juenger T."/>
        </authorList>
    </citation>
    <scope>NUCLEOTIDE SEQUENCE [LARGE SCALE GENOMIC DNA]</scope>
    <source>
        <strain evidence="8">FIL2</strain>
    </source>
</reference>
<sequence>MMLGKRSGRPAPARQHMRRTTSMTEFAPPDALPGVLEEELEDEEAELQLLPAHAEGEAEDPYGWAVGGAAAGGRADWLAAYSARAAPARAGLRRNSADFSAAETAAFLRACGLCNRRLGPGRDTFMYRGDTAFCSLECRQQHITIEEWKEKSASAPAAASDPVVLTPAGAGSDKPGETLAAA</sequence>
<keyword evidence="3" id="KW-0963">Cytoplasm</keyword>
<keyword evidence="4" id="KW-0479">Metal-binding</keyword>
<dbReference type="PANTHER" id="PTHR33059">
    <property type="entry name" value="FCS-LIKE ZINC FINGER 5"/>
    <property type="match status" value="1"/>
</dbReference>
<evidence type="ECO:0000256" key="6">
    <source>
        <dbReference type="SAM" id="MobiDB-lite"/>
    </source>
</evidence>
<evidence type="ECO:0000256" key="1">
    <source>
        <dbReference type="ARBA" id="ARBA00004496"/>
    </source>
</evidence>
<accession>A0A2S3I2C1</accession>
<evidence type="ECO:0000313" key="8">
    <source>
        <dbReference type="EMBL" id="PAN35211.1"/>
    </source>
</evidence>
<dbReference type="GO" id="GO:0046872">
    <property type="term" value="F:metal ion binding"/>
    <property type="evidence" value="ECO:0007669"/>
    <property type="project" value="UniProtKB-KW"/>
</dbReference>
<dbReference type="GO" id="GO:0005737">
    <property type="term" value="C:cytoplasm"/>
    <property type="evidence" value="ECO:0007669"/>
    <property type="project" value="UniProtKB-SubCell"/>
</dbReference>
<dbReference type="InterPro" id="IPR007650">
    <property type="entry name" value="Zf-FLZ_dom"/>
</dbReference>
<organism evidence="8">
    <name type="scientific">Panicum hallii</name>
    <dbReference type="NCBI Taxonomy" id="206008"/>
    <lineage>
        <taxon>Eukaryota</taxon>
        <taxon>Viridiplantae</taxon>
        <taxon>Streptophyta</taxon>
        <taxon>Embryophyta</taxon>
        <taxon>Tracheophyta</taxon>
        <taxon>Spermatophyta</taxon>
        <taxon>Magnoliopsida</taxon>
        <taxon>Liliopsida</taxon>
        <taxon>Poales</taxon>
        <taxon>Poaceae</taxon>
        <taxon>PACMAD clade</taxon>
        <taxon>Panicoideae</taxon>
        <taxon>Panicodae</taxon>
        <taxon>Paniceae</taxon>
        <taxon>Panicinae</taxon>
        <taxon>Panicum</taxon>
        <taxon>Panicum sect. Panicum</taxon>
    </lineage>
</organism>
<evidence type="ECO:0000256" key="5">
    <source>
        <dbReference type="PROSITE-ProRule" id="PRU01131"/>
    </source>
</evidence>
<comment type="subcellular location">
    <subcellularLocation>
        <location evidence="1">Cytoplasm</location>
    </subcellularLocation>
</comment>